<evidence type="ECO:0000313" key="1">
    <source>
        <dbReference type="EMBL" id="MBB6551248.1"/>
    </source>
</evidence>
<keyword evidence="2" id="KW-1185">Reference proteome</keyword>
<dbReference type="AlphaFoldDB" id="A0A7X0U163"/>
<reference evidence="1 2" key="1">
    <citation type="submission" date="2020-08" db="EMBL/GenBank/DDBJ databases">
        <title>Sequencing the genomes of 1000 actinobacteria strains.</title>
        <authorList>
            <person name="Klenk H.-P."/>
        </authorList>
    </citation>
    <scope>NUCLEOTIDE SEQUENCE [LARGE SCALE GENOMIC DNA]</scope>
    <source>
        <strain evidence="1 2">DSM 43768</strain>
    </source>
</reference>
<evidence type="ECO:0000313" key="2">
    <source>
        <dbReference type="Proteomes" id="UP000565579"/>
    </source>
</evidence>
<protein>
    <submittedName>
        <fullName evidence="1">Uncharacterized protein</fullName>
    </submittedName>
</protein>
<sequence>MLRPGMARAAGTRADAAITWLTPPSYVRDVLAPALRPPALRAPL</sequence>
<accession>A0A7X0U163</accession>
<proteinExistence type="predicted"/>
<name>A0A7X0U163_9ACTN</name>
<gene>
    <name evidence="1" type="ORF">HD593_006043</name>
</gene>
<dbReference type="EMBL" id="JACHMI010000001">
    <property type="protein sequence ID" value="MBB6551248.1"/>
    <property type="molecule type" value="Genomic_DNA"/>
</dbReference>
<organism evidence="1 2">
    <name type="scientific">Nonomuraea rubra</name>
    <dbReference type="NCBI Taxonomy" id="46180"/>
    <lineage>
        <taxon>Bacteria</taxon>
        <taxon>Bacillati</taxon>
        <taxon>Actinomycetota</taxon>
        <taxon>Actinomycetes</taxon>
        <taxon>Streptosporangiales</taxon>
        <taxon>Streptosporangiaceae</taxon>
        <taxon>Nonomuraea</taxon>
    </lineage>
</organism>
<dbReference type="Proteomes" id="UP000565579">
    <property type="component" value="Unassembled WGS sequence"/>
</dbReference>
<comment type="caution">
    <text evidence="1">The sequence shown here is derived from an EMBL/GenBank/DDBJ whole genome shotgun (WGS) entry which is preliminary data.</text>
</comment>